<dbReference type="PROSITE" id="PS51318">
    <property type="entry name" value="TAT"/>
    <property type="match status" value="1"/>
</dbReference>
<evidence type="ECO:0000256" key="2">
    <source>
        <dbReference type="SAM" id="SignalP"/>
    </source>
</evidence>
<evidence type="ECO:0000313" key="3">
    <source>
        <dbReference type="EMBL" id="NNH03907.1"/>
    </source>
</evidence>
<feature type="transmembrane region" description="Helical" evidence="1">
    <location>
        <begin position="301"/>
        <end position="321"/>
    </location>
</feature>
<keyword evidence="4" id="KW-1185">Reference proteome</keyword>
<feature type="signal peptide" evidence="2">
    <location>
        <begin position="1"/>
        <end position="35"/>
    </location>
</feature>
<dbReference type="RefSeq" id="WP_167035609.1">
    <property type="nucleotide sequence ID" value="NZ_BAAANA010000002.1"/>
</dbReference>
<dbReference type="InterPro" id="IPR006311">
    <property type="entry name" value="TAT_signal"/>
</dbReference>
<organism evidence="3 4">
    <name type="scientific">Microbacterium ulmi</name>
    <dbReference type="NCBI Taxonomy" id="179095"/>
    <lineage>
        <taxon>Bacteria</taxon>
        <taxon>Bacillati</taxon>
        <taxon>Actinomycetota</taxon>
        <taxon>Actinomycetes</taxon>
        <taxon>Micrococcales</taxon>
        <taxon>Microbacteriaceae</taxon>
        <taxon>Microbacterium</taxon>
    </lineage>
</organism>
<dbReference type="InterPro" id="IPR013783">
    <property type="entry name" value="Ig-like_fold"/>
</dbReference>
<dbReference type="Gene3D" id="2.60.40.10">
    <property type="entry name" value="Immunoglobulins"/>
    <property type="match status" value="1"/>
</dbReference>
<comment type="caution">
    <text evidence="3">The sequence shown here is derived from an EMBL/GenBank/DDBJ whole genome shotgun (WGS) entry which is preliminary data.</text>
</comment>
<accession>A0A7Y2M025</accession>
<dbReference type="Proteomes" id="UP000543598">
    <property type="component" value="Unassembled WGS sequence"/>
</dbReference>
<keyword evidence="2" id="KW-0732">Signal</keyword>
<gene>
    <name evidence="3" type="ORF">HLA99_08605</name>
</gene>
<proteinExistence type="predicted"/>
<evidence type="ECO:0000256" key="1">
    <source>
        <dbReference type="SAM" id="Phobius"/>
    </source>
</evidence>
<dbReference type="GO" id="GO:0005975">
    <property type="term" value="P:carbohydrate metabolic process"/>
    <property type="evidence" value="ECO:0007669"/>
    <property type="project" value="UniProtKB-ARBA"/>
</dbReference>
<keyword evidence="1" id="KW-0812">Transmembrane</keyword>
<feature type="chain" id="PRO_5031169666" evidence="2">
    <location>
        <begin position="36"/>
        <end position="359"/>
    </location>
</feature>
<keyword evidence="1" id="KW-1133">Transmembrane helix</keyword>
<sequence length="359" mass="36828">MHTLVTTSPRSVLRAALLALVAIGLAAAPVGAAHAADDDAAWSVRTAAGAFGDDRTSFGYTLDPGAEVDDALVVANHGTEPLELAVYAADGFTTESGQFDLVSADEKSIGIGAWLHSDAETITVGPGETADVPFTLAVPENATPGDYAGGIVTSLAEHDSAASISVDRRLGIRIALRVGGDLAPSLAVEDAHLSWDGGLDPFAGGDATVSYTIRNTGNAVLSARQAATVAGPFGLFATQAPAVDAPPQLLPGESWTVSFPVRDVPAALWLTATATVTPIVVDASGSTTALAPVTATAVGAAVPWALLVLVVVLALLVVVALRVRSRRRARRQALEDARVQEAVERALAETQEQEHLASR</sequence>
<keyword evidence="1" id="KW-0472">Membrane</keyword>
<name>A0A7Y2M025_9MICO</name>
<protein>
    <submittedName>
        <fullName evidence="3">DUF916 domain-containing protein</fullName>
    </submittedName>
</protein>
<dbReference type="AlphaFoldDB" id="A0A7Y2M025"/>
<dbReference type="EMBL" id="JABEMB010000010">
    <property type="protein sequence ID" value="NNH03907.1"/>
    <property type="molecule type" value="Genomic_DNA"/>
</dbReference>
<evidence type="ECO:0000313" key="4">
    <source>
        <dbReference type="Proteomes" id="UP000543598"/>
    </source>
</evidence>
<reference evidence="3 4" key="1">
    <citation type="submission" date="2020-05" db="EMBL/GenBank/DDBJ databases">
        <title>MicrobeNet Type strains.</title>
        <authorList>
            <person name="Nicholson A.C."/>
        </authorList>
    </citation>
    <scope>NUCLEOTIDE SEQUENCE [LARGE SCALE GENOMIC DNA]</scope>
    <source>
        <strain evidence="3 4">JCM 14282</strain>
    </source>
</reference>